<evidence type="ECO:0000313" key="2">
    <source>
        <dbReference type="EMBL" id="MQM21374.1"/>
    </source>
</evidence>
<feature type="compositionally biased region" description="Basic residues" evidence="1">
    <location>
        <begin position="260"/>
        <end position="271"/>
    </location>
</feature>
<sequence>MPSPSRDLHCAVFSGKGVSGKPTRCLGNRRRPFPFFSLSHPSHVSNRRAEEGRRRLLQRRFHDRPSCFDDVLQFFQLRVPKLITIPVLHFTGERKNLASKECLTERRYVLYEELLKLSGWGCDPKTQSPIPGYGGAWDEALRVNSRFSMIKRKPFPLYDQMQMLCKNSTCTGEQAEGPPRMGKRRNVRERSPSSPHLHMNDDDFVIPPPPSVVNDVTPDFSQEDLNYMMSFSAGQHTESIRNEGSPMTPNIPTSNEQGTSRRKGVGNKGKGKMREKDVGSAALQMIAEASRERNGN</sequence>
<evidence type="ECO:0000313" key="3">
    <source>
        <dbReference type="Proteomes" id="UP000652761"/>
    </source>
</evidence>
<feature type="region of interest" description="Disordered" evidence="1">
    <location>
        <begin position="170"/>
        <end position="206"/>
    </location>
</feature>
<feature type="region of interest" description="Disordered" evidence="1">
    <location>
        <begin position="238"/>
        <end position="296"/>
    </location>
</feature>
<protein>
    <submittedName>
        <fullName evidence="2">Uncharacterized protein</fullName>
    </submittedName>
</protein>
<comment type="caution">
    <text evidence="2">The sequence shown here is derived from an EMBL/GenBank/DDBJ whole genome shotgun (WGS) entry which is preliminary data.</text>
</comment>
<feature type="compositionally biased region" description="Polar residues" evidence="1">
    <location>
        <begin position="245"/>
        <end position="258"/>
    </location>
</feature>
<dbReference type="Proteomes" id="UP000652761">
    <property type="component" value="Unassembled WGS sequence"/>
</dbReference>
<keyword evidence="3" id="KW-1185">Reference proteome</keyword>
<dbReference type="AlphaFoldDB" id="A0A843XNM2"/>
<dbReference type="OrthoDB" id="694532at2759"/>
<accession>A0A843XNM2</accession>
<name>A0A843XNM2_COLES</name>
<reference evidence="2" key="1">
    <citation type="submission" date="2017-07" db="EMBL/GenBank/DDBJ databases">
        <title>Taro Niue Genome Assembly and Annotation.</title>
        <authorList>
            <person name="Atibalentja N."/>
            <person name="Keating K."/>
            <person name="Fields C.J."/>
        </authorList>
    </citation>
    <scope>NUCLEOTIDE SEQUENCE</scope>
    <source>
        <strain evidence="2">Niue_2</strain>
        <tissue evidence="2">Leaf</tissue>
    </source>
</reference>
<dbReference type="EMBL" id="NMUH01010937">
    <property type="protein sequence ID" value="MQM21374.1"/>
    <property type="molecule type" value="Genomic_DNA"/>
</dbReference>
<gene>
    <name evidence="2" type="ORF">Taro_054413</name>
</gene>
<evidence type="ECO:0000256" key="1">
    <source>
        <dbReference type="SAM" id="MobiDB-lite"/>
    </source>
</evidence>
<proteinExistence type="predicted"/>
<organism evidence="2 3">
    <name type="scientific">Colocasia esculenta</name>
    <name type="common">Wild taro</name>
    <name type="synonym">Arum esculentum</name>
    <dbReference type="NCBI Taxonomy" id="4460"/>
    <lineage>
        <taxon>Eukaryota</taxon>
        <taxon>Viridiplantae</taxon>
        <taxon>Streptophyta</taxon>
        <taxon>Embryophyta</taxon>
        <taxon>Tracheophyta</taxon>
        <taxon>Spermatophyta</taxon>
        <taxon>Magnoliopsida</taxon>
        <taxon>Liliopsida</taxon>
        <taxon>Araceae</taxon>
        <taxon>Aroideae</taxon>
        <taxon>Colocasieae</taxon>
        <taxon>Colocasia</taxon>
    </lineage>
</organism>